<accession>A0A2N6QNB8</accession>
<evidence type="ECO:0000259" key="1">
    <source>
        <dbReference type="Pfam" id="PF05598"/>
    </source>
</evidence>
<dbReference type="EMBL" id="PNGJ01000012">
    <property type="protein sequence ID" value="PMC22938.1"/>
    <property type="molecule type" value="Genomic_DNA"/>
</dbReference>
<evidence type="ECO:0000313" key="3">
    <source>
        <dbReference type="Proteomes" id="UP000235564"/>
    </source>
</evidence>
<proteinExistence type="predicted"/>
<gene>
    <name evidence="2" type="ORF">CJ231_11755</name>
</gene>
<feature type="domain" description="Transposase InsH N-terminal" evidence="1">
    <location>
        <begin position="23"/>
        <end position="90"/>
    </location>
</feature>
<dbReference type="Pfam" id="PF05598">
    <property type="entry name" value="DUF772"/>
    <property type="match status" value="1"/>
</dbReference>
<evidence type="ECO:0000313" key="2">
    <source>
        <dbReference type="EMBL" id="PMC22938.1"/>
    </source>
</evidence>
<sequence length="97" mass="11504">MKYYSQYRSHDLFELQESLLGLSKSNRWVKLADHLPWDRIEKEYNKRLRNSHNGASNKPARMVVGALIVKHVEKLSDEKTIQAIQENPYMHPHYKVV</sequence>
<protein>
    <recommendedName>
        <fullName evidence="1">Transposase InsH N-terminal domain-containing protein</fullName>
    </recommendedName>
</protein>
<comment type="caution">
    <text evidence="2">The sequence shown here is derived from an EMBL/GenBank/DDBJ whole genome shotgun (WGS) entry which is preliminary data.</text>
</comment>
<dbReference type="Proteomes" id="UP000235564">
    <property type="component" value="Unassembled WGS sequence"/>
</dbReference>
<organism evidence="2 3">
    <name type="scientific">Hoylesella buccalis</name>
    <dbReference type="NCBI Taxonomy" id="28127"/>
    <lineage>
        <taxon>Bacteria</taxon>
        <taxon>Pseudomonadati</taxon>
        <taxon>Bacteroidota</taxon>
        <taxon>Bacteroidia</taxon>
        <taxon>Bacteroidales</taxon>
        <taxon>Prevotellaceae</taxon>
        <taxon>Hoylesella</taxon>
    </lineage>
</organism>
<dbReference type="InterPro" id="IPR008490">
    <property type="entry name" value="Transposase_InsH_N"/>
</dbReference>
<reference evidence="2 3" key="1">
    <citation type="submission" date="2017-09" db="EMBL/GenBank/DDBJ databases">
        <title>Bacterial strain isolated from the female urinary microbiota.</title>
        <authorList>
            <person name="Thomas-White K."/>
            <person name="Kumar N."/>
            <person name="Forster S."/>
            <person name="Putonti C."/>
            <person name="Lawley T."/>
            <person name="Wolfe A.J."/>
        </authorList>
    </citation>
    <scope>NUCLEOTIDE SEQUENCE [LARGE SCALE GENOMIC DNA]</scope>
    <source>
        <strain evidence="2 3">UMB0536</strain>
    </source>
</reference>
<dbReference type="AlphaFoldDB" id="A0A2N6QNB8"/>
<name>A0A2N6QNB8_9BACT</name>